<dbReference type="AlphaFoldDB" id="A0A451AEA6"/>
<reference evidence="1" key="1">
    <citation type="submission" date="2019-02" db="EMBL/GenBank/DDBJ databases">
        <authorList>
            <person name="Gruber-Vodicka R. H."/>
            <person name="Seah K. B. B."/>
        </authorList>
    </citation>
    <scope>NUCLEOTIDE SEQUENCE</scope>
    <source>
        <strain evidence="1">BECK_BZ126</strain>
    </source>
</reference>
<name>A0A451AEA6_9GAMM</name>
<sequence>MTEHYSLGIHNPDGAPKIEESVSMGGIPLFRRRKGKGLGFIEGEKEGKDETILEKFPAGYSALLLSHFMALGNLLKNVHLYRIDPHRREKTDPIQR</sequence>
<proteinExistence type="predicted"/>
<organism evidence="1">
    <name type="scientific">Candidatus Kentrum sp. TC</name>
    <dbReference type="NCBI Taxonomy" id="2126339"/>
    <lineage>
        <taxon>Bacteria</taxon>
        <taxon>Pseudomonadati</taxon>
        <taxon>Pseudomonadota</taxon>
        <taxon>Gammaproteobacteria</taxon>
        <taxon>Candidatus Kentrum</taxon>
    </lineage>
</organism>
<protein>
    <submittedName>
        <fullName evidence="1">Uncharacterized protein</fullName>
    </submittedName>
</protein>
<evidence type="ECO:0000313" key="1">
    <source>
        <dbReference type="EMBL" id="VFK64372.1"/>
    </source>
</evidence>
<accession>A0A451AEA6</accession>
<gene>
    <name evidence="1" type="ORF">BECKTC1821F_GA0114240_11232</name>
</gene>
<dbReference type="EMBL" id="CAADFW010000123">
    <property type="protein sequence ID" value="VFK64372.1"/>
    <property type="molecule type" value="Genomic_DNA"/>
</dbReference>